<dbReference type="EMBL" id="MFGM01000014">
    <property type="protein sequence ID" value="OGF37814.1"/>
    <property type="molecule type" value="Genomic_DNA"/>
</dbReference>
<comment type="caution">
    <text evidence="2">The sequence shown here is derived from an EMBL/GenBank/DDBJ whole genome shotgun (WGS) entry which is preliminary data.</text>
</comment>
<organism evidence="2 3">
    <name type="scientific">Candidatus Falkowbacteria bacterium RIFOXYC2_FULL_48_21</name>
    <dbReference type="NCBI Taxonomy" id="1798005"/>
    <lineage>
        <taxon>Bacteria</taxon>
        <taxon>Candidatus Falkowiibacteriota</taxon>
    </lineage>
</organism>
<dbReference type="PANTHER" id="PTHR43236:SF1">
    <property type="entry name" value="BLL7220 PROTEIN"/>
    <property type="match status" value="1"/>
</dbReference>
<dbReference type="AlphaFoldDB" id="A0A1F5TFY2"/>
<gene>
    <name evidence="2" type="ORF">A2482_03785</name>
</gene>
<evidence type="ECO:0000259" key="1">
    <source>
        <dbReference type="Pfam" id="PF06114"/>
    </source>
</evidence>
<protein>
    <recommendedName>
        <fullName evidence="1">IrrE N-terminal-like domain-containing protein</fullName>
    </recommendedName>
</protein>
<reference evidence="2 3" key="1">
    <citation type="journal article" date="2016" name="Nat. Commun.">
        <title>Thousands of microbial genomes shed light on interconnected biogeochemical processes in an aquifer system.</title>
        <authorList>
            <person name="Anantharaman K."/>
            <person name="Brown C.T."/>
            <person name="Hug L.A."/>
            <person name="Sharon I."/>
            <person name="Castelle C.J."/>
            <person name="Probst A.J."/>
            <person name="Thomas B.C."/>
            <person name="Singh A."/>
            <person name="Wilkins M.J."/>
            <person name="Karaoz U."/>
            <person name="Brodie E.L."/>
            <person name="Williams K.H."/>
            <person name="Hubbard S.S."/>
            <person name="Banfield J.F."/>
        </authorList>
    </citation>
    <scope>NUCLEOTIDE SEQUENCE [LARGE SCALE GENOMIC DNA]</scope>
</reference>
<proteinExistence type="predicted"/>
<name>A0A1F5TFY2_9BACT</name>
<evidence type="ECO:0000313" key="3">
    <source>
        <dbReference type="Proteomes" id="UP000178656"/>
    </source>
</evidence>
<evidence type="ECO:0000313" key="2">
    <source>
        <dbReference type="EMBL" id="OGF37814.1"/>
    </source>
</evidence>
<dbReference type="Proteomes" id="UP000178656">
    <property type="component" value="Unassembled WGS sequence"/>
</dbReference>
<dbReference type="Pfam" id="PF06114">
    <property type="entry name" value="Peptidase_M78"/>
    <property type="match status" value="1"/>
</dbReference>
<dbReference type="InterPro" id="IPR052345">
    <property type="entry name" value="Rad_response_metalloprotease"/>
</dbReference>
<dbReference type="InterPro" id="IPR010359">
    <property type="entry name" value="IrrE_HExxH"/>
</dbReference>
<dbReference type="Gene3D" id="1.10.10.2910">
    <property type="match status" value="1"/>
</dbReference>
<sequence length="171" mass="19397">MPPANFTRCEELANELLEKYAITEPVVNVFEVAKGEGLELQFVKMPKALESVAGFLDIDKKIIFVNNDDPVNRQTFTVAHELGHFKLGHKPDEYSVLLRRTIINGTYSPVEQEANCFAANLLVPENMMEEVKEKYKITTNETALLAKMFGVSSEMMEFRIKRLNYGKCNGC</sequence>
<dbReference type="PANTHER" id="PTHR43236">
    <property type="entry name" value="ANTITOXIN HIGA1"/>
    <property type="match status" value="1"/>
</dbReference>
<accession>A0A1F5TFY2</accession>
<feature type="domain" description="IrrE N-terminal-like" evidence="1">
    <location>
        <begin position="41"/>
        <end position="161"/>
    </location>
</feature>